<name>A0A9Q0JRK5_9ROSI</name>
<proteinExistence type="predicted"/>
<dbReference type="Proteomes" id="UP001141552">
    <property type="component" value="Unassembled WGS sequence"/>
</dbReference>
<accession>A0A9Q0JRK5</accession>
<comment type="caution">
    <text evidence="1">The sequence shown here is derived from an EMBL/GenBank/DDBJ whole genome shotgun (WGS) entry which is preliminary data.</text>
</comment>
<keyword evidence="2" id="KW-1185">Reference proteome</keyword>
<reference evidence="1" key="2">
    <citation type="journal article" date="2023" name="Plants (Basel)">
        <title>Annotation of the Turnera subulata (Passifloraceae) Draft Genome Reveals the S-Locus Evolved after the Divergence of Turneroideae from Passifloroideae in a Stepwise Manner.</title>
        <authorList>
            <person name="Henning P.M."/>
            <person name="Roalson E.H."/>
            <person name="Mir W."/>
            <person name="McCubbin A.G."/>
            <person name="Shore J.S."/>
        </authorList>
    </citation>
    <scope>NUCLEOTIDE SEQUENCE</scope>
    <source>
        <strain evidence="1">F60SS</strain>
    </source>
</reference>
<organism evidence="1 2">
    <name type="scientific">Turnera subulata</name>
    <dbReference type="NCBI Taxonomy" id="218843"/>
    <lineage>
        <taxon>Eukaryota</taxon>
        <taxon>Viridiplantae</taxon>
        <taxon>Streptophyta</taxon>
        <taxon>Embryophyta</taxon>
        <taxon>Tracheophyta</taxon>
        <taxon>Spermatophyta</taxon>
        <taxon>Magnoliopsida</taxon>
        <taxon>eudicotyledons</taxon>
        <taxon>Gunneridae</taxon>
        <taxon>Pentapetalae</taxon>
        <taxon>rosids</taxon>
        <taxon>fabids</taxon>
        <taxon>Malpighiales</taxon>
        <taxon>Passifloraceae</taxon>
        <taxon>Turnera</taxon>
    </lineage>
</organism>
<sequence length="198" mass="22380">MDTREVPGRCSFLLDRARINSRKQKAGFGESSLTREVPGRCSFLLDRARINSRKQKAGFGESSLTRKVPGRCSFLLDRARINSRKQKAGFGESSLEQEKWHSPLEKVISELAIKVREDGEDAKWGDLVESIKGVILQIPGSDDLKIRLEGLVEEFLSPLPRDKYFKTLSELLISLERELIQEEILSLGEAIKSTSLEF</sequence>
<evidence type="ECO:0000313" key="2">
    <source>
        <dbReference type="Proteomes" id="UP001141552"/>
    </source>
</evidence>
<reference evidence="1" key="1">
    <citation type="submission" date="2022-02" db="EMBL/GenBank/DDBJ databases">
        <authorList>
            <person name="Henning P.M."/>
            <person name="McCubbin A.G."/>
            <person name="Shore J.S."/>
        </authorList>
    </citation>
    <scope>NUCLEOTIDE SEQUENCE</scope>
    <source>
        <strain evidence="1">F60SS</strain>
        <tissue evidence="1">Leaves</tissue>
    </source>
</reference>
<dbReference type="AlphaFoldDB" id="A0A9Q0JRK5"/>
<protein>
    <submittedName>
        <fullName evidence="1">Uncharacterized protein</fullName>
    </submittedName>
</protein>
<dbReference type="EMBL" id="JAKUCV010000409">
    <property type="protein sequence ID" value="KAJ4850200.1"/>
    <property type="molecule type" value="Genomic_DNA"/>
</dbReference>
<gene>
    <name evidence="1" type="ORF">Tsubulata_048473</name>
</gene>
<evidence type="ECO:0000313" key="1">
    <source>
        <dbReference type="EMBL" id="KAJ4850200.1"/>
    </source>
</evidence>